<dbReference type="InterPro" id="IPR003795">
    <property type="entry name" value="DUF192"/>
</dbReference>
<protein>
    <recommendedName>
        <fullName evidence="3">DUF192 domain-containing protein</fullName>
    </recommendedName>
</protein>
<dbReference type="Gene3D" id="2.60.120.1140">
    <property type="entry name" value="Protein of unknown function DUF192"/>
    <property type="match status" value="1"/>
</dbReference>
<dbReference type="InterPro" id="IPR038695">
    <property type="entry name" value="Saro_0823-like_sf"/>
</dbReference>
<dbReference type="AlphaFoldDB" id="A0A2M7Q6I6"/>
<dbReference type="EMBL" id="PFKX01000028">
    <property type="protein sequence ID" value="PIY58574.1"/>
    <property type="molecule type" value="Genomic_DNA"/>
</dbReference>
<evidence type="ECO:0000313" key="1">
    <source>
        <dbReference type="EMBL" id="PIY58574.1"/>
    </source>
</evidence>
<gene>
    <name evidence="1" type="ORF">COY98_01365</name>
</gene>
<comment type="caution">
    <text evidence="1">The sequence shown here is derived from an EMBL/GenBank/DDBJ whole genome shotgun (WGS) entry which is preliminary data.</text>
</comment>
<reference evidence="2" key="1">
    <citation type="submission" date="2017-09" db="EMBL/GenBank/DDBJ databases">
        <title>Depth-based differentiation of microbial function through sediment-hosted aquifers and enrichment of novel symbionts in the deep terrestrial subsurface.</title>
        <authorList>
            <person name="Probst A.J."/>
            <person name="Ladd B."/>
            <person name="Jarett J.K."/>
            <person name="Geller-Mcgrath D.E."/>
            <person name="Sieber C.M.K."/>
            <person name="Emerson J.B."/>
            <person name="Anantharaman K."/>
            <person name="Thomas B.C."/>
            <person name="Malmstrom R."/>
            <person name="Stieglmeier M."/>
            <person name="Klingl A."/>
            <person name="Woyke T."/>
            <person name="Ryan C.M."/>
            <person name="Banfield J.F."/>
        </authorList>
    </citation>
    <scope>NUCLEOTIDE SEQUENCE [LARGE SCALE GENOMIC DNA]</scope>
</reference>
<organism evidence="1 2">
    <name type="scientific">Candidatus Yonathbacteria bacterium CG_4_10_14_0_8_um_filter_43_17</name>
    <dbReference type="NCBI Taxonomy" id="1975099"/>
    <lineage>
        <taxon>Bacteria</taxon>
        <taxon>Candidatus Yonathiibacteriota</taxon>
    </lineage>
</organism>
<evidence type="ECO:0008006" key="3">
    <source>
        <dbReference type="Google" id="ProtNLM"/>
    </source>
</evidence>
<evidence type="ECO:0000313" key="2">
    <source>
        <dbReference type="Proteomes" id="UP000230732"/>
    </source>
</evidence>
<accession>A0A2M7Q6I6</accession>
<dbReference type="PANTHER" id="PTHR37953">
    <property type="entry name" value="UPF0127 PROTEIN MJ1496"/>
    <property type="match status" value="1"/>
</dbReference>
<proteinExistence type="predicted"/>
<dbReference type="PANTHER" id="PTHR37953:SF1">
    <property type="entry name" value="UPF0127 PROTEIN MJ1496"/>
    <property type="match status" value="1"/>
</dbReference>
<dbReference type="Pfam" id="PF02643">
    <property type="entry name" value="DUF192"/>
    <property type="match status" value="1"/>
</dbReference>
<dbReference type="Proteomes" id="UP000230732">
    <property type="component" value="Unassembled WGS sequence"/>
</dbReference>
<name>A0A2M7Q6I6_9BACT</name>
<sequence length="155" mass="17465">MTQSSTIGKLLLSGLYLSITVSVVATVMLTVSTNKTNQTKVLLGGDEIIVTIADTPALRQKGLSGRNGLGSNEGVFFVFPKPDFYGFWMKDMHFPIDIIWFDENYEVVDVWERANPESYPQIYTSQSESRFVLEVQANFFSNHNLKIGNTFKILQ</sequence>